<proteinExistence type="predicted"/>
<accession>A0A3P6THU7</accession>
<sequence length="85" mass="9664">MDYATAEDDDDDDDDEEEEEEEEEEEDECAAAKLNKKRKLIELTSVIQLKLITLLVVLTKFAHVSSRYTNVNSRRHGSCSSTLSP</sequence>
<evidence type="ECO:0000313" key="2">
    <source>
        <dbReference type="EMBL" id="VDK80515.1"/>
    </source>
</evidence>
<keyword evidence="3" id="KW-1185">Reference proteome</keyword>
<evidence type="ECO:0000313" key="3">
    <source>
        <dbReference type="Proteomes" id="UP000281553"/>
    </source>
</evidence>
<evidence type="ECO:0000256" key="1">
    <source>
        <dbReference type="SAM" id="MobiDB-lite"/>
    </source>
</evidence>
<protein>
    <submittedName>
        <fullName evidence="2">Uncharacterized protein</fullName>
    </submittedName>
</protein>
<dbReference type="EMBL" id="UYRU01043151">
    <property type="protein sequence ID" value="VDK80515.1"/>
    <property type="molecule type" value="Genomic_DNA"/>
</dbReference>
<feature type="region of interest" description="Disordered" evidence="1">
    <location>
        <begin position="1"/>
        <end position="31"/>
    </location>
</feature>
<gene>
    <name evidence="2" type="ORF">DILT_LOCUS3116</name>
</gene>
<reference evidence="2 3" key="1">
    <citation type="submission" date="2018-11" db="EMBL/GenBank/DDBJ databases">
        <authorList>
            <consortium name="Pathogen Informatics"/>
        </authorList>
    </citation>
    <scope>NUCLEOTIDE SEQUENCE [LARGE SCALE GENOMIC DNA]</scope>
</reference>
<organism evidence="2 3">
    <name type="scientific">Dibothriocephalus latus</name>
    <name type="common">Fish tapeworm</name>
    <name type="synonym">Diphyllobothrium latum</name>
    <dbReference type="NCBI Taxonomy" id="60516"/>
    <lineage>
        <taxon>Eukaryota</taxon>
        <taxon>Metazoa</taxon>
        <taxon>Spiralia</taxon>
        <taxon>Lophotrochozoa</taxon>
        <taxon>Platyhelminthes</taxon>
        <taxon>Cestoda</taxon>
        <taxon>Eucestoda</taxon>
        <taxon>Diphyllobothriidea</taxon>
        <taxon>Diphyllobothriidae</taxon>
        <taxon>Dibothriocephalus</taxon>
    </lineage>
</organism>
<dbReference type="AlphaFoldDB" id="A0A3P6THU7"/>
<feature type="compositionally biased region" description="Acidic residues" evidence="1">
    <location>
        <begin position="1"/>
        <end position="29"/>
    </location>
</feature>
<name>A0A3P6THU7_DIBLA</name>
<dbReference type="Proteomes" id="UP000281553">
    <property type="component" value="Unassembled WGS sequence"/>
</dbReference>